<keyword evidence="2" id="KW-0732">Signal</keyword>
<name>A0A811PA68_9POAL</name>
<protein>
    <submittedName>
        <fullName evidence="3">Uncharacterized protein</fullName>
    </submittedName>
</protein>
<reference evidence="3" key="1">
    <citation type="submission" date="2020-10" db="EMBL/GenBank/DDBJ databases">
        <authorList>
            <person name="Han B."/>
            <person name="Lu T."/>
            <person name="Zhao Q."/>
            <person name="Huang X."/>
            <person name="Zhao Y."/>
        </authorList>
    </citation>
    <scope>NUCLEOTIDE SEQUENCE</scope>
</reference>
<proteinExistence type="predicted"/>
<organism evidence="3 4">
    <name type="scientific">Miscanthus lutarioriparius</name>
    <dbReference type="NCBI Taxonomy" id="422564"/>
    <lineage>
        <taxon>Eukaryota</taxon>
        <taxon>Viridiplantae</taxon>
        <taxon>Streptophyta</taxon>
        <taxon>Embryophyta</taxon>
        <taxon>Tracheophyta</taxon>
        <taxon>Spermatophyta</taxon>
        <taxon>Magnoliopsida</taxon>
        <taxon>Liliopsida</taxon>
        <taxon>Poales</taxon>
        <taxon>Poaceae</taxon>
        <taxon>PACMAD clade</taxon>
        <taxon>Panicoideae</taxon>
        <taxon>Andropogonodae</taxon>
        <taxon>Andropogoneae</taxon>
        <taxon>Saccharinae</taxon>
        <taxon>Miscanthus</taxon>
    </lineage>
</organism>
<feature type="region of interest" description="Disordered" evidence="1">
    <location>
        <begin position="34"/>
        <end position="113"/>
    </location>
</feature>
<evidence type="ECO:0000256" key="1">
    <source>
        <dbReference type="SAM" id="MobiDB-lite"/>
    </source>
</evidence>
<accession>A0A811PA68</accession>
<keyword evidence="4" id="KW-1185">Reference proteome</keyword>
<evidence type="ECO:0000313" key="4">
    <source>
        <dbReference type="Proteomes" id="UP000604825"/>
    </source>
</evidence>
<evidence type="ECO:0000313" key="3">
    <source>
        <dbReference type="EMBL" id="CAD6240349.1"/>
    </source>
</evidence>
<evidence type="ECO:0000256" key="2">
    <source>
        <dbReference type="SAM" id="SignalP"/>
    </source>
</evidence>
<dbReference type="Proteomes" id="UP000604825">
    <property type="component" value="Unassembled WGS sequence"/>
</dbReference>
<sequence>MAPSSSLRRTAASFVFVALLVLASLLPQLQATRTTPTDDAQGRVQQQQQVRPATTTTTSSSGSGSTPAASAAVQERPPPFALLLLPPPPPTTIEEASPRSRMLGSVPSPGVGH</sequence>
<dbReference type="EMBL" id="CAJGYO010000006">
    <property type="protein sequence ID" value="CAD6240349.1"/>
    <property type="molecule type" value="Genomic_DNA"/>
</dbReference>
<feature type="compositionally biased region" description="Pro residues" evidence="1">
    <location>
        <begin position="76"/>
        <end position="91"/>
    </location>
</feature>
<comment type="caution">
    <text evidence="3">The sequence shown here is derived from an EMBL/GenBank/DDBJ whole genome shotgun (WGS) entry which is preliminary data.</text>
</comment>
<dbReference type="AlphaFoldDB" id="A0A811PA68"/>
<feature type="signal peptide" evidence="2">
    <location>
        <begin position="1"/>
        <end position="31"/>
    </location>
</feature>
<feature type="compositionally biased region" description="Low complexity" evidence="1">
    <location>
        <begin position="42"/>
        <end position="73"/>
    </location>
</feature>
<gene>
    <name evidence="3" type="ORF">NCGR_LOCUS26974</name>
</gene>
<feature type="chain" id="PRO_5032971222" evidence="2">
    <location>
        <begin position="32"/>
        <end position="113"/>
    </location>
</feature>